<keyword evidence="3" id="KW-1185">Reference proteome</keyword>
<dbReference type="InterPro" id="IPR007393">
    <property type="entry name" value="YlxR_dom"/>
</dbReference>
<dbReference type="InterPro" id="IPR035931">
    <property type="entry name" value="YlxR-like_sf"/>
</dbReference>
<dbReference type="Proteomes" id="UP000179627">
    <property type="component" value="Unassembled WGS sequence"/>
</dbReference>
<organism evidence="2 3">
    <name type="scientific">Parafrankia colletiae</name>
    <dbReference type="NCBI Taxonomy" id="573497"/>
    <lineage>
        <taxon>Bacteria</taxon>
        <taxon>Bacillati</taxon>
        <taxon>Actinomycetota</taxon>
        <taxon>Actinomycetes</taxon>
        <taxon>Frankiales</taxon>
        <taxon>Frankiaceae</taxon>
        <taxon>Parafrankia</taxon>
    </lineage>
</organism>
<evidence type="ECO:0000259" key="1">
    <source>
        <dbReference type="Pfam" id="PF04296"/>
    </source>
</evidence>
<dbReference type="GO" id="GO:0003677">
    <property type="term" value="F:DNA binding"/>
    <property type="evidence" value="ECO:0007669"/>
    <property type="project" value="UniProtKB-KW"/>
</dbReference>
<sequence length="75" mass="8408">MARSSLLRIVVVGGELLPDVRRRMQGRGAHVHPDPTCVDLAERRKAFPRALRVSGPLGLKQVRAHLEQRTRNSSM</sequence>
<evidence type="ECO:0000313" key="2">
    <source>
        <dbReference type="EMBL" id="OHV44068.1"/>
    </source>
</evidence>
<feature type="domain" description="YlxR" evidence="1">
    <location>
        <begin position="3"/>
        <end position="67"/>
    </location>
</feature>
<dbReference type="Pfam" id="PF04296">
    <property type="entry name" value="YlxR"/>
    <property type="match status" value="1"/>
</dbReference>
<protein>
    <submittedName>
        <fullName evidence="2">DNA-binding protein</fullName>
    </submittedName>
</protein>
<dbReference type="PANTHER" id="PTHR34215">
    <property type="entry name" value="BLL0784 PROTEIN"/>
    <property type="match status" value="1"/>
</dbReference>
<comment type="caution">
    <text evidence="2">The sequence shown here is derived from an EMBL/GenBank/DDBJ whole genome shotgun (WGS) entry which is preliminary data.</text>
</comment>
<gene>
    <name evidence="2" type="ORF">CC117_10365</name>
</gene>
<dbReference type="AlphaFoldDB" id="A0A1S1RB41"/>
<dbReference type="Gene3D" id="3.30.1230.10">
    <property type="entry name" value="YlxR-like"/>
    <property type="match status" value="1"/>
</dbReference>
<dbReference type="PANTHER" id="PTHR34215:SF1">
    <property type="entry name" value="YLXR DOMAIN-CONTAINING PROTEIN"/>
    <property type="match status" value="1"/>
</dbReference>
<proteinExistence type="predicted"/>
<keyword evidence="2" id="KW-0238">DNA-binding</keyword>
<evidence type="ECO:0000313" key="3">
    <source>
        <dbReference type="Proteomes" id="UP000179627"/>
    </source>
</evidence>
<dbReference type="SUPFAM" id="SSF64376">
    <property type="entry name" value="YlxR-like"/>
    <property type="match status" value="1"/>
</dbReference>
<dbReference type="InterPro" id="IPR037465">
    <property type="entry name" value="YlxR"/>
</dbReference>
<accession>A0A1S1RB41</accession>
<reference evidence="3" key="1">
    <citation type="submission" date="2016-07" db="EMBL/GenBank/DDBJ databases">
        <title>Sequence Frankia sp. strain CcI1.17.</title>
        <authorList>
            <person name="Ghodhbane-Gtari F."/>
            <person name="Swanson E."/>
            <person name="Gueddou A."/>
            <person name="Morris K."/>
            <person name="Hezbri K."/>
            <person name="Ktari A."/>
            <person name="Nouioui I."/>
            <person name="Abebe-Akele F."/>
            <person name="Simpson S."/>
            <person name="Thomas K."/>
            <person name="Gtari M."/>
            <person name="Tisa L.S."/>
            <person name="Hurst S."/>
        </authorList>
    </citation>
    <scope>NUCLEOTIDE SEQUENCE [LARGE SCALE GENOMIC DNA]</scope>
    <source>
        <strain evidence="3">Cc1.17</strain>
    </source>
</reference>
<dbReference type="EMBL" id="MBLM01000025">
    <property type="protein sequence ID" value="OHV44068.1"/>
    <property type="molecule type" value="Genomic_DNA"/>
</dbReference>
<name>A0A1S1RB41_9ACTN</name>